<dbReference type="Pfam" id="PF10014">
    <property type="entry name" value="2OG-Fe_Oxy_2"/>
    <property type="match status" value="1"/>
</dbReference>
<dbReference type="InterPro" id="IPR018724">
    <property type="entry name" value="2OG-Fe_dioxygenase"/>
</dbReference>
<organism evidence="1 2">
    <name type="scientific">Nocardia pulmonis</name>
    <dbReference type="NCBI Taxonomy" id="2951408"/>
    <lineage>
        <taxon>Bacteria</taxon>
        <taxon>Bacillati</taxon>
        <taxon>Actinomycetota</taxon>
        <taxon>Actinomycetes</taxon>
        <taxon>Mycobacteriales</taxon>
        <taxon>Nocardiaceae</taxon>
        <taxon>Nocardia</taxon>
    </lineage>
</organism>
<dbReference type="RefSeq" id="WP_251910571.1">
    <property type="nucleotide sequence ID" value="NZ_JAMRXG010000003.1"/>
</dbReference>
<protein>
    <submittedName>
        <fullName evidence="1">2OG-Fe dioxygenase family protein</fullName>
    </submittedName>
</protein>
<dbReference type="AlphaFoldDB" id="A0A9X2E634"/>
<reference evidence="1" key="1">
    <citation type="submission" date="2022-06" db="EMBL/GenBank/DDBJ databases">
        <title>Novel species in genus nocardia.</title>
        <authorList>
            <person name="Li F."/>
        </authorList>
    </citation>
    <scope>NUCLEOTIDE SEQUENCE</scope>
    <source>
        <strain evidence="1">CDC141</strain>
    </source>
</reference>
<evidence type="ECO:0000313" key="1">
    <source>
        <dbReference type="EMBL" id="MCM6773505.1"/>
    </source>
</evidence>
<keyword evidence="1" id="KW-0223">Dioxygenase</keyword>
<dbReference type="Proteomes" id="UP001139157">
    <property type="component" value="Unassembled WGS sequence"/>
</dbReference>
<sequence length="231" mass="25188">MSAAREALADNGIYLMSAAETGSLLRVGEKVWERFGAHWSNLAVDHYARDRGTRRLRRYGCFRLTTATGRFQLLQPRPFAQPQNSNPLYIGVNRIFEPLTDTFVADPVFAAVLRLLAECAAALNDPPEWIVSVHPFRVIGAADADGLAAPEGRHRDGVTLVSTLLIARHNATGGESMVLDLAGRPLLTVTLDEPGTLLLADDRRTLHDVSPVRPADSSSAAYRDVLVTTFA</sequence>
<keyword evidence="1" id="KW-0560">Oxidoreductase</keyword>
<proteinExistence type="predicted"/>
<comment type="caution">
    <text evidence="1">The sequence shown here is derived from an EMBL/GenBank/DDBJ whole genome shotgun (WGS) entry which is preliminary data.</text>
</comment>
<keyword evidence="2" id="KW-1185">Reference proteome</keyword>
<dbReference type="GO" id="GO:0051213">
    <property type="term" value="F:dioxygenase activity"/>
    <property type="evidence" value="ECO:0007669"/>
    <property type="project" value="UniProtKB-KW"/>
</dbReference>
<dbReference type="EMBL" id="JAMRXG010000003">
    <property type="protein sequence ID" value="MCM6773505.1"/>
    <property type="molecule type" value="Genomic_DNA"/>
</dbReference>
<gene>
    <name evidence="1" type="ORF">NDR86_08470</name>
</gene>
<accession>A0A9X2E634</accession>
<name>A0A9X2E634_9NOCA</name>
<evidence type="ECO:0000313" key="2">
    <source>
        <dbReference type="Proteomes" id="UP001139157"/>
    </source>
</evidence>
<dbReference type="Gene3D" id="2.60.120.620">
    <property type="entry name" value="q2cbj1_9rhob like domain"/>
    <property type="match status" value="1"/>
</dbReference>